<dbReference type="PANTHER" id="PTHR44688">
    <property type="entry name" value="DNA-BINDING TRANSCRIPTIONAL ACTIVATOR DEVR_DOSR"/>
    <property type="match status" value="1"/>
</dbReference>
<evidence type="ECO:0000313" key="6">
    <source>
        <dbReference type="Proteomes" id="UP000294927"/>
    </source>
</evidence>
<evidence type="ECO:0000256" key="2">
    <source>
        <dbReference type="ARBA" id="ARBA00023125"/>
    </source>
</evidence>
<sequence>MRGGGAACTLVVVGPTGVALGGVVVDVFAPEVPAVTSVEVLASDPVLREGVESALRRCREVTTVRDGTPSVTVIVVDAVDDETLTVLRDTRGTSRRGVLLVATSVDATGTLLAIEAGVSGVLRRREASADGLAAAVLAVASGHGSMPPDLLGEVMARLGGLEGNLPGRHPASVLDEREKAVLRMVADGHETAEIARALAYSPRTVTGIVHDITHRLRLRNRAHAVAYALREGLI</sequence>
<dbReference type="SUPFAM" id="SSF46894">
    <property type="entry name" value="C-terminal effector domain of the bipartite response regulators"/>
    <property type="match status" value="1"/>
</dbReference>
<dbReference type="GO" id="GO:0006355">
    <property type="term" value="P:regulation of DNA-templated transcription"/>
    <property type="evidence" value="ECO:0007669"/>
    <property type="project" value="InterPro"/>
</dbReference>
<accession>A0A4R7VKL2</accession>
<reference evidence="5 6" key="1">
    <citation type="submission" date="2019-03" db="EMBL/GenBank/DDBJ databases">
        <title>Genomic Encyclopedia of Archaeal and Bacterial Type Strains, Phase II (KMG-II): from individual species to whole genera.</title>
        <authorList>
            <person name="Goeker M."/>
        </authorList>
    </citation>
    <scope>NUCLEOTIDE SEQUENCE [LARGE SCALE GENOMIC DNA]</scope>
    <source>
        <strain evidence="5 6">DSM 45499</strain>
    </source>
</reference>
<evidence type="ECO:0000256" key="1">
    <source>
        <dbReference type="ARBA" id="ARBA00023015"/>
    </source>
</evidence>
<dbReference type="SMART" id="SM00421">
    <property type="entry name" value="HTH_LUXR"/>
    <property type="match status" value="1"/>
</dbReference>
<keyword evidence="1" id="KW-0805">Transcription regulation</keyword>
<dbReference type="Pfam" id="PF00196">
    <property type="entry name" value="GerE"/>
    <property type="match status" value="1"/>
</dbReference>
<protein>
    <submittedName>
        <fullName evidence="5">DNA-binding NarL/FixJ family response regulator</fullName>
    </submittedName>
</protein>
<keyword evidence="3" id="KW-0804">Transcription</keyword>
<dbReference type="OrthoDB" id="4309410at2"/>
<name>A0A4R7VKL2_9PSEU</name>
<dbReference type="CDD" id="cd06170">
    <property type="entry name" value="LuxR_C_like"/>
    <property type="match status" value="1"/>
</dbReference>
<dbReference type="PANTHER" id="PTHR44688:SF16">
    <property type="entry name" value="DNA-BINDING TRANSCRIPTIONAL ACTIVATOR DEVR_DOSR"/>
    <property type="match status" value="1"/>
</dbReference>
<evidence type="ECO:0000259" key="4">
    <source>
        <dbReference type="PROSITE" id="PS50043"/>
    </source>
</evidence>
<dbReference type="Gene3D" id="3.40.50.2300">
    <property type="match status" value="1"/>
</dbReference>
<dbReference type="PRINTS" id="PR00038">
    <property type="entry name" value="HTHLUXR"/>
</dbReference>
<proteinExistence type="predicted"/>
<keyword evidence="2 5" id="KW-0238">DNA-binding</keyword>
<comment type="caution">
    <text evidence="5">The sequence shown here is derived from an EMBL/GenBank/DDBJ whole genome shotgun (WGS) entry which is preliminary data.</text>
</comment>
<dbReference type="GO" id="GO:0003677">
    <property type="term" value="F:DNA binding"/>
    <property type="evidence" value="ECO:0007669"/>
    <property type="project" value="UniProtKB-KW"/>
</dbReference>
<dbReference type="EMBL" id="SOCP01000007">
    <property type="protein sequence ID" value="TDV49738.1"/>
    <property type="molecule type" value="Genomic_DNA"/>
</dbReference>
<gene>
    <name evidence="5" type="ORF">CLV71_10777</name>
</gene>
<dbReference type="PROSITE" id="PS50043">
    <property type="entry name" value="HTH_LUXR_2"/>
    <property type="match status" value="1"/>
</dbReference>
<evidence type="ECO:0000256" key="3">
    <source>
        <dbReference type="ARBA" id="ARBA00023163"/>
    </source>
</evidence>
<organism evidence="5 6">
    <name type="scientific">Actinophytocola oryzae</name>
    <dbReference type="NCBI Taxonomy" id="502181"/>
    <lineage>
        <taxon>Bacteria</taxon>
        <taxon>Bacillati</taxon>
        <taxon>Actinomycetota</taxon>
        <taxon>Actinomycetes</taxon>
        <taxon>Pseudonocardiales</taxon>
        <taxon>Pseudonocardiaceae</taxon>
    </lineage>
</organism>
<dbReference type="Proteomes" id="UP000294927">
    <property type="component" value="Unassembled WGS sequence"/>
</dbReference>
<dbReference type="InterPro" id="IPR000792">
    <property type="entry name" value="Tscrpt_reg_LuxR_C"/>
</dbReference>
<evidence type="ECO:0000313" key="5">
    <source>
        <dbReference type="EMBL" id="TDV49738.1"/>
    </source>
</evidence>
<dbReference type="AlphaFoldDB" id="A0A4R7VKL2"/>
<feature type="domain" description="HTH luxR-type" evidence="4">
    <location>
        <begin position="167"/>
        <end position="232"/>
    </location>
</feature>
<dbReference type="RefSeq" id="WP_133904442.1">
    <property type="nucleotide sequence ID" value="NZ_SOCP01000007.1"/>
</dbReference>
<dbReference type="InterPro" id="IPR016032">
    <property type="entry name" value="Sig_transdc_resp-reg_C-effctor"/>
</dbReference>
<keyword evidence="6" id="KW-1185">Reference proteome</keyword>